<keyword evidence="8 9" id="KW-0472">Membrane</keyword>
<reference evidence="11 12" key="1">
    <citation type="submission" date="2018-09" db="EMBL/GenBank/DDBJ databases">
        <title>Genomic Encyclopedia of Archaeal and Bacterial Type Strains, Phase II (KMG-II): from individual species to whole genera.</title>
        <authorList>
            <person name="Goeker M."/>
        </authorList>
    </citation>
    <scope>NUCLEOTIDE SEQUENCE [LARGE SCALE GENOMIC DNA]</scope>
    <source>
        <strain evidence="11 12">DSM 13151</strain>
    </source>
</reference>
<organism evidence="11 12">
    <name type="scientific">Halopiger aswanensis</name>
    <dbReference type="NCBI Taxonomy" id="148449"/>
    <lineage>
        <taxon>Archaea</taxon>
        <taxon>Methanobacteriati</taxon>
        <taxon>Methanobacteriota</taxon>
        <taxon>Stenosarchaea group</taxon>
        <taxon>Halobacteria</taxon>
        <taxon>Halobacteriales</taxon>
        <taxon>Natrialbaceae</taxon>
        <taxon>Halopiger</taxon>
    </lineage>
</organism>
<dbReference type="GO" id="GO:0005351">
    <property type="term" value="F:carbohydrate:proton symporter activity"/>
    <property type="evidence" value="ECO:0007669"/>
    <property type="project" value="InterPro"/>
</dbReference>
<feature type="transmembrane region" description="Helical" evidence="9">
    <location>
        <begin position="20"/>
        <end position="42"/>
    </location>
</feature>
<evidence type="ECO:0000259" key="10">
    <source>
        <dbReference type="PROSITE" id="PS51104"/>
    </source>
</evidence>
<feature type="transmembrane region" description="Helical" evidence="9">
    <location>
        <begin position="54"/>
        <end position="79"/>
    </location>
</feature>
<feature type="transmembrane region" description="Helical" evidence="9">
    <location>
        <begin position="119"/>
        <end position="138"/>
    </location>
</feature>
<accession>A0A419WRE3</accession>
<keyword evidence="4" id="KW-0762">Sugar transport</keyword>
<dbReference type="RefSeq" id="WP_120243484.1">
    <property type="nucleotide sequence ID" value="NZ_RAPO01000001.1"/>
</dbReference>
<feature type="transmembrane region" description="Helical" evidence="9">
    <location>
        <begin position="150"/>
        <end position="173"/>
    </location>
</feature>
<keyword evidence="3" id="KW-1003">Cell membrane</keyword>
<evidence type="ECO:0000256" key="6">
    <source>
        <dbReference type="ARBA" id="ARBA00022692"/>
    </source>
</evidence>
<dbReference type="GO" id="GO:0005886">
    <property type="term" value="C:plasma membrane"/>
    <property type="evidence" value="ECO:0007669"/>
    <property type="project" value="UniProtKB-SubCell"/>
</dbReference>
<dbReference type="GO" id="GO:0008982">
    <property type="term" value="F:protein-N(PI)-phosphohistidine-sugar phosphotransferase activity"/>
    <property type="evidence" value="ECO:0007669"/>
    <property type="project" value="InterPro"/>
</dbReference>
<dbReference type="EMBL" id="RAPO01000001">
    <property type="protein sequence ID" value="RKD98015.1"/>
    <property type="molecule type" value="Genomic_DNA"/>
</dbReference>
<keyword evidence="5" id="KW-0598">Phosphotransferase system</keyword>
<keyword evidence="2" id="KW-0813">Transport</keyword>
<dbReference type="GO" id="GO:0009401">
    <property type="term" value="P:phosphoenolpyruvate-dependent sugar phosphotransferase system"/>
    <property type="evidence" value="ECO:0007669"/>
    <property type="project" value="UniProtKB-KW"/>
</dbReference>
<sequence length="370" mass="37507">MTVTSTLSAHLESVRRDLMTGVSFMIPFVTVGGVFLAVARLVGEAGALEQPGTLAWFLAAIGRASLEFAVPVFGAYVAYAIADRPGLAPGFVLTALVQRGAIVEQAGLIVGLETGQTGAGYLGALGVGLLAGVTVAWAGNRDVPNAVEPLVPVFLVPVLVTGSLAPVALFVLAPPSAIALEWLTAVVRDAVGLEALAFGAVLGGMVAIDSGGPVNKIAYVFAVALLPDQIYAPMAAVMIAGMVPPLGLALSNAVAPQKYPDERYAQAKAAVPMGLSFVTEGAIPYVTADPERVLPGVVVGSAAAAGLAMWLGVTMPAPHGGILVVILSNSPALFLVCLALGTALTATTVTMLKPDYVDTDDAVATAQKND</sequence>
<evidence type="ECO:0000256" key="9">
    <source>
        <dbReference type="SAM" id="Phobius"/>
    </source>
</evidence>
<gene>
    <name evidence="11" type="ORF">ATJ93_1015</name>
</gene>
<evidence type="ECO:0000256" key="3">
    <source>
        <dbReference type="ARBA" id="ARBA00022475"/>
    </source>
</evidence>
<dbReference type="InterPro" id="IPR013014">
    <property type="entry name" value="PTS_EIIC_2"/>
</dbReference>
<comment type="caution">
    <text evidence="11">The sequence shown here is derived from an EMBL/GenBank/DDBJ whole genome shotgun (WGS) entry which is preliminary data.</text>
</comment>
<dbReference type="InterPro" id="IPR050864">
    <property type="entry name" value="Bacterial_PTS_Sugar_Transport"/>
</dbReference>
<feature type="transmembrane region" description="Helical" evidence="9">
    <location>
        <begin position="230"/>
        <end position="255"/>
    </location>
</feature>
<keyword evidence="12" id="KW-1185">Reference proteome</keyword>
<evidence type="ECO:0000313" key="11">
    <source>
        <dbReference type="EMBL" id="RKD98015.1"/>
    </source>
</evidence>
<dbReference type="Proteomes" id="UP000283805">
    <property type="component" value="Unassembled WGS sequence"/>
</dbReference>
<dbReference type="OrthoDB" id="201905at2157"/>
<dbReference type="PANTHER" id="PTHR30505">
    <property type="entry name" value="FRUCTOSE-LIKE PERMEASE"/>
    <property type="match status" value="1"/>
</dbReference>
<evidence type="ECO:0000256" key="2">
    <source>
        <dbReference type="ARBA" id="ARBA00022448"/>
    </source>
</evidence>
<dbReference type="PANTHER" id="PTHR30505:SF0">
    <property type="entry name" value="FRUCTOSE-LIKE PTS SYSTEM EIIBC COMPONENT-RELATED"/>
    <property type="match status" value="1"/>
</dbReference>
<dbReference type="AlphaFoldDB" id="A0A419WRE3"/>
<comment type="subcellular location">
    <subcellularLocation>
        <location evidence="1">Cell inner membrane</location>
        <topology evidence="1">Multi-pass membrane protein</topology>
    </subcellularLocation>
</comment>
<name>A0A419WRE3_9EURY</name>
<dbReference type="NCBIfam" id="TIGR01427">
    <property type="entry name" value="PTS_IIC_fructo"/>
    <property type="match status" value="1"/>
</dbReference>
<evidence type="ECO:0000256" key="5">
    <source>
        <dbReference type="ARBA" id="ARBA00022683"/>
    </source>
</evidence>
<keyword evidence="6 9" id="KW-0812">Transmembrane</keyword>
<feature type="transmembrane region" description="Helical" evidence="9">
    <location>
        <begin position="293"/>
        <end position="313"/>
    </location>
</feature>
<evidence type="ECO:0000256" key="4">
    <source>
        <dbReference type="ARBA" id="ARBA00022597"/>
    </source>
</evidence>
<feature type="transmembrane region" description="Helical" evidence="9">
    <location>
        <begin position="320"/>
        <end position="344"/>
    </location>
</feature>
<evidence type="ECO:0000256" key="8">
    <source>
        <dbReference type="ARBA" id="ARBA00023136"/>
    </source>
</evidence>
<evidence type="ECO:0000256" key="7">
    <source>
        <dbReference type="ARBA" id="ARBA00022989"/>
    </source>
</evidence>
<protein>
    <submittedName>
        <fullName evidence="11">PTS system fructose-specific IIC component</fullName>
    </submittedName>
</protein>
<feature type="transmembrane region" description="Helical" evidence="9">
    <location>
        <begin position="185"/>
        <end position="208"/>
    </location>
</feature>
<dbReference type="PROSITE" id="PS51104">
    <property type="entry name" value="PTS_EIIC_TYPE_2"/>
    <property type="match status" value="1"/>
</dbReference>
<evidence type="ECO:0000313" key="12">
    <source>
        <dbReference type="Proteomes" id="UP000283805"/>
    </source>
</evidence>
<evidence type="ECO:0000256" key="1">
    <source>
        <dbReference type="ARBA" id="ARBA00004429"/>
    </source>
</evidence>
<feature type="domain" description="PTS EIIC type-2" evidence="10">
    <location>
        <begin position="14"/>
        <end position="364"/>
    </location>
</feature>
<keyword evidence="7 9" id="KW-1133">Transmembrane helix</keyword>
<dbReference type="InterPro" id="IPR006327">
    <property type="entry name" value="PTS_IIC_fruc"/>
</dbReference>
<proteinExistence type="predicted"/>
<dbReference type="GO" id="GO:0090563">
    <property type="term" value="F:protein-phosphocysteine-sugar phosphotransferase activity"/>
    <property type="evidence" value="ECO:0007669"/>
    <property type="project" value="TreeGrafter"/>
</dbReference>